<feature type="transmembrane region" description="Helical" evidence="1">
    <location>
        <begin position="6"/>
        <end position="25"/>
    </location>
</feature>
<keyword evidence="1" id="KW-0472">Membrane</keyword>
<sequence length="389" mass="45143">MEQYIYYSIILFSIIVEFLYVYIIIEKAIERLTKKRKSRYEKQLIPEIDSVINELIDKSEVTNPDITQVRLKKILRSRLRRDIVEERIVYYLENFKGEFREVLIKFCEDYGIVDQEIKQLNSRNIYKIALTCKQLGEIRSKKAIPYLLEQMPSSIQDIKYNALLALAKIGEEESFIKAFTQIDGSILLSERSIIEIIDSFEGEKTKIYSKMIHAEDEFISSLFIKSAGNSLEYSLVEQIASYLGNESKERRIAAIKALGNLKDIRYLEKITNLLNDDSWEVRALAAKTLGRYGQSSVIPNLLEKLSDRQWFVRFNSAVAILKLDKELKYVDKVFEGEDKFAKDIIISAMEDLDLISKIVYEGDIGSEHENKLSKLIRDYIENGGETEND</sequence>
<dbReference type="Pfam" id="PF13646">
    <property type="entry name" value="HEAT_2"/>
    <property type="match status" value="1"/>
</dbReference>
<dbReference type="AlphaFoldDB" id="A0A410DPR9"/>
<dbReference type="PANTHER" id="PTHR12697:SF5">
    <property type="entry name" value="DEOXYHYPUSINE HYDROXYLASE"/>
    <property type="match status" value="1"/>
</dbReference>
<dbReference type="SUPFAM" id="SSF48371">
    <property type="entry name" value="ARM repeat"/>
    <property type="match status" value="1"/>
</dbReference>
<accession>A0A410DPR9</accession>
<keyword evidence="1" id="KW-0812">Transmembrane</keyword>
<keyword evidence="3" id="KW-1185">Reference proteome</keyword>
<dbReference type="Gene3D" id="1.25.10.10">
    <property type="entry name" value="Leucine-rich Repeat Variant"/>
    <property type="match status" value="1"/>
</dbReference>
<dbReference type="Proteomes" id="UP000286268">
    <property type="component" value="Chromosome"/>
</dbReference>
<dbReference type="InterPro" id="IPR011989">
    <property type="entry name" value="ARM-like"/>
</dbReference>
<dbReference type="GO" id="GO:0016491">
    <property type="term" value="F:oxidoreductase activity"/>
    <property type="evidence" value="ECO:0007669"/>
    <property type="project" value="TreeGrafter"/>
</dbReference>
<dbReference type="RefSeq" id="WP_128211657.1">
    <property type="nucleotide sequence ID" value="NZ_CP025746.1"/>
</dbReference>
<evidence type="ECO:0000313" key="2">
    <source>
        <dbReference type="EMBL" id="QAA31054.1"/>
    </source>
</evidence>
<keyword evidence="2" id="KW-0456">Lyase</keyword>
<dbReference type="InterPro" id="IPR004155">
    <property type="entry name" value="PBS_lyase_HEAT"/>
</dbReference>
<reference evidence="2 3" key="1">
    <citation type="submission" date="2018-01" db="EMBL/GenBank/DDBJ databases">
        <title>Genome Sequencing and Assembly of Anaerobacter polyendosporus strain CT4.</title>
        <authorList>
            <person name="Tachaapaikoon C."/>
            <person name="Sutheeworapong S."/>
            <person name="Jenjaroenpun P."/>
            <person name="Wongsurawat T."/>
            <person name="Nookeaw I."/>
            <person name="Cheawchanlertfa P."/>
            <person name="Kosugi A."/>
            <person name="Cheevadhanarak S."/>
            <person name="Ratanakhanokchai K."/>
        </authorList>
    </citation>
    <scope>NUCLEOTIDE SEQUENCE [LARGE SCALE GENOMIC DNA]</scope>
    <source>
        <strain evidence="2 3">CT4</strain>
    </source>
</reference>
<proteinExistence type="predicted"/>
<name>A0A410DPR9_9CLOT</name>
<dbReference type="GO" id="GO:0016829">
    <property type="term" value="F:lyase activity"/>
    <property type="evidence" value="ECO:0007669"/>
    <property type="project" value="UniProtKB-KW"/>
</dbReference>
<evidence type="ECO:0000256" key="1">
    <source>
        <dbReference type="SAM" id="Phobius"/>
    </source>
</evidence>
<dbReference type="InterPro" id="IPR016024">
    <property type="entry name" value="ARM-type_fold"/>
</dbReference>
<protein>
    <submittedName>
        <fullName evidence="2">PBS lyase</fullName>
    </submittedName>
</protein>
<keyword evidence="1" id="KW-1133">Transmembrane helix</keyword>
<organism evidence="2 3">
    <name type="scientific">Clostridium manihotivorum</name>
    <dbReference type="NCBI Taxonomy" id="2320868"/>
    <lineage>
        <taxon>Bacteria</taxon>
        <taxon>Bacillati</taxon>
        <taxon>Bacillota</taxon>
        <taxon>Clostridia</taxon>
        <taxon>Eubacteriales</taxon>
        <taxon>Clostridiaceae</taxon>
        <taxon>Clostridium</taxon>
    </lineage>
</organism>
<evidence type="ECO:0000313" key="3">
    <source>
        <dbReference type="Proteomes" id="UP000286268"/>
    </source>
</evidence>
<dbReference type="PANTHER" id="PTHR12697">
    <property type="entry name" value="PBS LYASE HEAT-LIKE PROTEIN"/>
    <property type="match status" value="1"/>
</dbReference>
<dbReference type="EMBL" id="CP025746">
    <property type="protein sequence ID" value="QAA31054.1"/>
    <property type="molecule type" value="Genomic_DNA"/>
</dbReference>
<dbReference type="OrthoDB" id="2112914at2"/>
<gene>
    <name evidence="2" type="ORF">C1I91_04910</name>
</gene>
<dbReference type="SMART" id="SM00567">
    <property type="entry name" value="EZ_HEAT"/>
    <property type="match status" value="2"/>
</dbReference>
<dbReference type="KEGG" id="cmah:C1I91_04910"/>